<feature type="coiled-coil region" evidence="5">
    <location>
        <begin position="1339"/>
        <end position="1366"/>
    </location>
</feature>
<sequence>METNDHTESVSKIEARQDEESATDDSDNGEVIIELDHTQIGSPSESDEGELNESEDEPEIAQLDLEGRDFFDNVSDGDIEEPIEIGQGGMQNEEESDVCDKSSSSTQPWSKVTSKKLPESTSIEGSMRGNTSQFQSNSEDTKPISVSQILPKVASATSSSGNLPSNERTESSFCSDEMAVSSSQQPRKEKEGETRSVADDSKMPPSSSSGPEADLPLEILSSMEEASKKLDKNVRGASEGDDFDTEVSSAGDANTQPSKSTDLFGKDDELSEDMDPEQRAAHAEVQRIKEQLASLGAEPVSDPESGEDMGSDESSPEAVSDYEPSAFVTSTSRHTSSYGGGEQLQKGSRRGAHLNDASVDSKLKNSLDSSRHSHRSLVDGSHKHVVPSLAGRHSDHQQLDAASYMENISDDENIGDDDDDDDIDGDDDDELGDEGIVIKNDSGDTRKVEEAISNSSNQLEFEGEKQSSPEKVSSSERVRRPIMIASLGDKRQVQTHFSEEQVELDYEDVDGEAEEGETKDGDDDDGKEEGEKSDKDEGEIDEDDDCEEGEIKEPGSRRPFVKPTCRFYLRGACTWGMNCRFLHPGVNDKGNYQMIELPGTRWAVPPGLQGRPPWAPEVIPEPVELPPPPELPPTESAWERGLRHAKEQIKKASQRKEQESNFEEKRRNLSVDEEREMNKENERRTMVHPKDPYYDQAAYEEDEYYKPPGLNPWQIGRYENFEVRYNREPSFSPYREKAEYLPPPLPPPPERFSRQFSPPVDKFGRHRDERREKYRDDRMMEERRSVSPPPSIPLRRPADEWHDPWRRSKSPKPNRRGRSRSRVRRGDGPLVNLHSPPKYCYHIVKDMKFAVDLLSAFYILSQQSCLGYIAQYYYVLSGSPQPPPPGVDRPDRMYSQQQARFKPKGKMGSRSSSLSSHSRSPSRSRSRSGSSSTPSKSRSRSRSMNHSRSVLSGASRSHSASSVSSHSSTSSSSSSGSADSDNLYRDLGSPSRATTSPSPKKKTGERKRRSDEVSRRPILPGQPMGPPERVPKEARNVHPPRPERPDKPERNDRQDRPADRPERPERPERPIHPGRPERPPVDRPERPTHPGRPERPGRMEGPEQADRERLDGRPDRMERVERMDRERQMMARQTMRGDKEQGSSRPPPPVQIKAKDPMKLVGLKSNIKLSLLNKPTDKVAGPSHPDVVPVKRKATDAVSGAPPPKRPAVTTSPVKIFSEKTAKPSTRIERPKSPVDTVRQPKSATAAVSVPVNSNAALSAAAASMPTPALPTKTIAAKPRAAATKPVVTAAPAATVVPSKTPAPAVAAPAAAGTVTAAPAAAPAATPAPAIAAPAVKAKKSMSSRREELLKQLKAVEDAIARKKAKMQ</sequence>
<dbReference type="OrthoDB" id="10072532at2759"/>
<feature type="region of interest" description="Disordered" evidence="6">
    <location>
        <begin position="1"/>
        <end position="557"/>
    </location>
</feature>
<feature type="compositionally biased region" description="Basic and acidic residues" evidence="6">
    <location>
        <begin position="796"/>
        <end position="806"/>
    </location>
</feature>
<dbReference type="Pfam" id="PF18044">
    <property type="entry name" value="zf-CCCH_4"/>
    <property type="match status" value="1"/>
</dbReference>
<evidence type="ECO:0000256" key="4">
    <source>
        <dbReference type="PROSITE-ProRule" id="PRU00723"/>
    </source>
</evidence>
<feature type="compositionally biased region" description="Basic and acidic residues" evidence="6">
    <location>
        <begin position="1029"/>
        <end position="1142"/>
    </location>
</feature>
<dbReference type="EMBL" id="PZQS01000012">
    <property type="protein sequence ID" value="PVD20540.1"/>
    <property type="molecule type" value="Genomic_DNA"/>
</dbReference>
<feature type="compositionally biased region" description="Polar residues" evidence="6">
    <location>
        <begin position="101"/>
        <end position="112"/>
    </location>
</feature>
<feature type="compositionally biased region" description="Basic and acidic residues" evidence="6">
    <location>
        <begin position="1217"/>
        <end position="1233"/>
    </location>
</feature>
<feature type="compositionally biased region" description="Polar residues" evidence="6">
    <location>
        <begin position="327"/>
        <end position="337"/>
    </location>
</feature>
<keyword evidence="5" id="KW-0175">Coiled coil</keyword>
<keyword evidence="9" id="KW-1185">Reference proteome</keyword>
<dbReference type="InterPro" id="IPR041367">
    <property type="entry name" value="Znf-CCCH_4"/>
</dbReference>
<feature type="region of interest" description="Disordered" evidence="6">
    <location>
        <begin position="1174"/>
        <end position="1248"/>
    </location>
</feature>
<dbReference type="InterPro" id="IPR052647">
    <property type="entry name" value="Zinc_finger_CCCH-type"/>
</dbReference>
<feature type="region of interest" description="Disordered" evidence="6">
    <location>
        <begin position="898"/>
        <end position="1159"/>
    </location>
</feature>
<feature type="compositionally biased region" description="Acidic residues" evidence="6">
    <location>
        <begin position="536"/>
        <end position="548"/>
    </location>
</feature>
<feature type="compositionally biased region" description="Acidic residues" evidence="6">
    <location>
        <begin position="500"/>
        <end position="528"/>
    </location>
</feature>
<dbReference type="PANTHER" id="PTHR46582">
    <property type="entry name" value="ZINC FINGER CCCH DOMAIN-CONTAINING PROTEIN 18"/>
    <property type="match status" value="1"/>
</dbReference>
<feature type="compositionally biased region" description="Basic and acidic residues" evidence="6">
    <location>
        <begin position="441"/>
        <end position="450"/>
    </location>
</feature>
<evidence type="ECO:0000256" key="6">
    <source>
        <dbReference type="SAM" id="MobiDB-lite"/>
    </source>
</evidence>
<protein>
    <recommendedName>
        <fullName evidence="7">C3H1-type domain-containing protein</fullName>
    </recommendedName>
</protein>
<dbReference type="PROSITE" id="PS50103">
    <property type="entry name" value="ZF_C3H1"/>
    <property type="match status" value="1"/>
</dbReference>
<evidence type="ECO:0000313" key="9">
    <source>
        <dbReference type="Proteomes" id="UP000245119"/>
    </source>
</evidence>
<evidence type="ECO:0000313" key="8">
    <source>
        <dbReference type="EMBL" id="PVD20540.1"/>
    </source>
</evidence>
<evidence type="ECO:0000256" key="2">
    <source>
        <dbReference type="ARBA" id="ARBA00022771"/>
    </source>
</evidence>
<feature type="compositionally biased region" description="Acidic residues" evidence="6">
    <location>
        <begin position="304"/>
        <end position="315"/>
    </location>
</feature>
<feature type="compositionally biased region" description="Basic and acidic residues" evidence="6">
    <location>
        <begin position="762"/>
        <end position="785"/>
    </location>
</feature>
<feature type="compositionally biased region" description="Polar residues" evidence="6">
    <location>
        <begin position="155"/>
        <end position="185"/>
    </location>
</feature>
<feature type="compositionally biased region" description="Basic and acidic residues" evidence="6">
    <location>
        <begin position="186"/>
        <end position="202"/>
    </location>
</feature>
<dbReference type="Gene3D" id="4.10.1000.10">
    <property type="entry name" value="Zinc finger, CCCH-type"/>
    <property type="match status" value="1"/>
</dbReference>
<evidence type="ECO:0000256" key="3">
    <source>
        <dbReference type="ARBA" id="ARBA00022833"/>
    </source>
</evidence>
<gene>
    <name evidence="8" type="ORF">C0Q70_18696</name>
</gene>
<feature type="zinc finger region" description="C3H1-type" evidence="4">
    <location>
        <begin position="559"/>
        <end position="586"/>
    </location>
</feature>
<feature type="compositionally biased region" description="Polar residues" evidence="6">
    <location>
        <begin position="246"/>
        <end position="261"/>
    </location>
</feature>
<name>A0A2T7NH92_POMCA</name>
<feature type="region of interest" description="Disordered" evidence="6">
    <location>
        <begin position="732"/>
        <end position="831"/>
    </location>
</feature>
<evidence type="ECO:0000256" key="1">
    <source>
        <dbReference type="ARBA" id="ARBA00022723"/>
    </source>
</evidence>
<feature type="compositionally biased region" description="Basic and acidic residues" evidence="6">
    <location>
        <begin position="359"/>
        <end position="382"/>
    </location>
</feature>
<dbReference type="InterPro" id="IPR036855">
    <property type="entry name" value="Znf_CCCH_sf"/>
</dbReference>
<organism evidence="8 9">
    <name type="scientific">Pomacea canaliculata</name>
    <name type="common">Golden apple snail</name>
    <dbReference type="NCBI Taxonomy" id="400727"/>
    <lineage>
        <taxon>Eukaryota</taxon>
        <taxon>Metazoa</taxon>
        <taxon>Spiralia</taxon>
        <taxon>Lophotrochozoa</taxon>
        <taxon>Mollusca</taxon>
        <taxon>Gastropoda</taxon>
        <taxon>Caenogastropoda</taxon>
        <taxon>Architaenioglossa</taxon>
        <taxon>Ampullarioidea</taxon>
        <taxon>Ampullariidae</taxon>
        <taxon>Pomacea</taxon>
    </lineage>
</organism>
<feature type="compositionally biased region" description="Acidic residues" evidence="6">
    <location>
        <begin position="408"/>
        <end position="433"/>
    </location>
</feature>
<proteinExistence type="predicted"/>
<dbReference type="Proteomes" id="UP000245119">
    <property type="component" value="Linkage Group LG12"/>
</dbReference>
<feature type="domain" description="C3H1-type" evidence="7">
    <location>
        <begin position="559"/>
        <end position="586"/>
    </location>
</feature>
<dbReference type="PANTHER" id="PTHR46582:SF1">
    <property type="entry name" value="ZINC FINGER CCCH DOMAIN-CONTAINING PROTEIN 18"/>
    <property type="match status" value="1"/>
</dbReference>
<feature type="region of interest" description="Disordered" evidence="6">
    <location>
        <begin position="647"/>
        <end position="691"/>
    </location>
</feature>
<feature type="compositionally biased region" description="Pro residues" evidence="6">
    <location>
        <begin position="741"/>
        <end position="750"/>
    </location>
</feature>
<feature type="compositionally biased region" description="Low complexity" evidence="6">
    <location>
        <begin position="909"/>
        <end position="919"/>
    </location>
</feature>
<evidence type="ECO:0000259" key="7">
    <source>
        <dbReference type="PROSITE" id="PS50103"/>
    </source>
</evidence>
<dbReference type="GO" id="GO:0071011">
    <property type="term" value="C:precatalytic spliceosome"/>
    <property type="evidence" value="ECO:0007669"/>
    <property type="project" value="TreeGrafter"/>
</dbReference>
<feature type="compositionally biased region" description="Acidic residues" evidence="6">
    <location>
        <begin position="45"/>
        <end position="59"/>
    </location>
</feature>
<feature type="compositionally biased region" description="Low complexity" evidence="6">
    <location>
        <begin position="927"/>
        <end position="936"/>
    </location>
</feature>
<keyword evidence="2 4" id="KW-0863">Zinc-finger</keyword>
<feature type="compositionally biased region" description="Basic and acidic residues" evidence="6">
    <location>
        <begin position="462"/>
        <end position="479"/>
    </location>
</feature>
<evidence type="ECO:0000256" key="5">
    <source>
        <dbReference type="SAM" id="Coils"/>
    </source>
</evidence>
<feature type="compositionally biased region" description="Basic and acidic residues" evidence="6">
    <location>
        <begin position="276"/>
        <end position="290"/>
    </location>
</feature>
<feature type="compositionally biased region" description="Basic and acidic residues" evidence="6">
    <location>
        <begin position="225"/>
        <end position="234"/>
    </location>
</feature>
<dbReference type="STRING" id="400727.A0A2T7NH92"/>
<dbReference type="GO" id="GO:0008270">
    <property type="term" value="F:zinc ion binding"/>
    <property type="evidence" value="ECO:0007669"/>
    <property type="project" value="UniProtKB-KW"/>
</dbReference>
<reference evidence="8 9" key="1">
    <citation type="submission" date="2018-04" db="EMBL/GenBank/DDBJ databases">
        <title>The genome of golden apple snail Pomacea canaliculata provides insight into stress tolerance and invasive adaptation.</title>
        <authorList>
            <person name="Liu C."/>
            <person name="Liu B."/>
            <person name="Ren Y."/>
            <person name="Zhang Y."/>
            <person name="Wang H."/>
            <person name="Li S."/>
            <person name="Jiang F."/>
            <person name="Yin L."/>
            <person name="Zhang G."/>
            <person name="Qian W."/>
            <person name="Fan W."/>
        </authorList>
    </citation>
    <scope>NUCLEOTIDE SEQUENCE [LARGE SCALE GENOMIC DNA]</scope>
    <source>
        <strain evidence="8">SZHN2017</strain>
        <tissue evidence="8">Muscle</tissue>
    </source>
</reference>
<accession>A0A2T7NH92</accession>
<dbReference type="SUPFAM" id="SSF90229">
    <property type="entry name" value="CCCH zinc finger"/>
    <property type="match status" value="1"/>
</dbReference>
<feature type="compositionally biased region" description="Basic residues" evidence="6">
    <location>
        <begin position="807"/>
        <end position="823"/>
    </location>
</feature>
<feature type="compositionally biased region" description="Basic and acidic residues" evidence="6">
    <location>
        <begin position="1"/>
        <end position="19"/>
    </location>
</feature>
<keyword evidence="1 4" id="KW-0479">Metal-binding</keyword>
<comment type="caution">
    <text evidence="8">The sequence shown here is derived from an EMBL/GenBank/DDBJ whole genome shotgun (WGS) entry which is preliminary data.</text>
</comment>
<dbReference type="GO" id="GO:0003723">
    <property type="term" value="F:RNA binding"/>
    <property type="evidence" value="ECO:0007669"/>
    <property type="project" value="TreeGrafter"/>
</dbReference>
<keyword evidence="3 4" id="KW-0862">Zinc</keyword>
<feature type="compositionally biased region" description="Polar residues" evidence="6">
    <location>
        <begin position="119"/>
        <end position="148"/>
    </location>
</feature>
<dbReference type="InterPro" id="IPR000571">
    <property type="entry name" value="Znf_CCCH"/>
</dbReference>
<feature type="compositionally biased region" description="Low complexity" evidence="6">
    <location>
        <begin position="946"/>
        <end position="981"/>
    </location>
</feature>